<gene>
    <name evidence="4" type="ORF">Dsin_011758</name>
</gene>
<organism evidence="4 5">
    <name type="scientific">Dipteronia sinensis</name>
    <dbReference type="NCBI Taxonomy" id="43782"/>
    <lineage>
        <taxon>Eukaryota</taxon>
        <taxon>Viridiplantae</taxon>
        <taxon>Streptophyta</taxon>
        <taxon>Embryophyta</taxon>
        <taxon>Tracheophyta</taxon>
        <taxon>Spermatophyta</taxon>
        <taxon>Magnoliopsida</taxon>
        <taxon>eudicotyledons</taxon>
        <taxon>Gunneridae</taxon>
        <taxon>Pentapetalae</taxon>
        <taxon>rosids</taxon>
        <taxon>malvids</taxon>
        <taxon>Sapindales</taxon>
        <taxon>Sapindaceae</taxon>
        <taxon>Hippocastanoideae</taxon>
        <taxon>Acereae</taxon>
        <taxon>Dipteronia</taxon>
    </lineage>
</organism>
<evidence type="ECO:0000313" key="5">
    <source>
        <dbReference type="Proteomes" id="UP001281410"/>
    </source>
</evidence>
<sequence>MAPSLARSSTRRNCYKQIIKGSRSSESENSAAEASSQQDINGGCSTPKGERFRIPEILSCPPAPMKKASTTTSSKPSKRSSSSSPIPFFAPPDIELFFLFAFPNVSGSS</sequence>
<dbReference type="Proteomes" id="UP001281410">
    <property type="component" value="Unassembled WGS sequence"/>
</dbReference>
<dbReference type="GO" id="GO:0004860">
    <property type="term" value="F:protein kinase inhibitor activity"/>
    <property type="evidence" value="ECO:0007669"/>
    <property type="project" value="UniProtKB-KW"/>
</dbReference>
<proteinExistence type="predicted"/>
<dbReference type="GO" id="GO:0005634">
    <property type="term" value="C:nucleus"/>
    <property type="evidence" value="ECO:0007669"/>
    <property type="project" value="TreeGrafter"/>
</dbReference>
<keyword evidence="2" id="KW-0131">Cell cycle</keyword>
<keyword evidence="1" id="KW-0649">Protein kinase inhibitor</keyword>
<name>A0AAE0AH80_9ROSI</name>
<dbReference type="InterPro" id="IPR040389">
    <property type="entry name" value="SMR"/>
</dbReference>
<feature type="compositionally biased region" description="Low complexity" evidence="3">
    <location>
        <begin position="66"/>
        <end position="84"/>
    </location>
</feature>
<evidence type="ECO:0000256" key="1">
    <source>
        <dbReference type="ARBA" id="ARBA00023013"/>
    </source>
</evidence>
<dbReference type="PANTHER" id="PTHR33142">
    <property type="entry name" value="CYCLIN-DEPENDENT PROTEIN KINASE INHIBITOR SMR13"/>
    <property type="match status" value="1"/>
</dbReference>
<feature type="region of interest" description="Disordered" evidence="3">
    <location>
        <begin position="18"/>
        <end position="86"/>
    </location>
</feature>
<feature type="compositionally biased region" description="Low complexity" evidence="3">
    <location>
        <begin position="22"/>
        <end position="36"/>
    </location>
</feature>
<dbReference type="GO" id="GO:0032875">
    <property type="term" value="P:regulation of DNA endoreduplication"/>
    <property type="evidence" value="ECO:0007669"/>
    <property type="project" value="InterPro"/>
</dbReference>
<dbReference type="AlphaFoldDB" id="A0AAE0AH80"/>
<dbReference type="EMBL" id="JANJYJ010000004">
    <property type="protein sequence ID" value="KAK3217788.1"/>
    <property type="molecule type" value="Genomic_DNA"/>
</dbReference>
<evidence type="ECO:0000256" key="3">
    <source>
        <dbReference type="SAM" id="MobiDB-lite"/>
    </source>
</evidence>
<evidence type="ECO:0000256" key="2">
    <source>
        <dbReference type="ARBA" id="ARBA00023306"/>
    </source>
</evidence>
<protein>
    <submittedName>
        <fullName evidence="4">Uncharacterized protein</fullName>
    </submittedName>
</protein>
<accession>A0AAE0AH80</accession>
<keyword evidence="5" id="KW-1185">Reference proteome</keyword>
<comment type="caution">
    <text evidence="4">The sequence shown here is derived from an EMBL/GenBank/DDBJ whole genome shotgun (WGS) entry which is preliminary data.</text>
</comment>
<evidence type="ECO:0000313" key="4">
    <source>
        <dbReference type="EMBL" id="KAK3217788.1"/>
    </source>
</evidence>
<reference evidence="4" key="1">
    <citation type="journal article" date="2023" name="Plant J.">
        <title>Genome sequences and population genomics provide insights into the demographic history, inbreeding, and mutation load of two 'living fossil' tree species of Dipteronia.</title>
        <authorList>
            <person name="Feng Y."/>
            <person name="Comes H.P."/>
            <person name="Chen J."/>
            <person name="Zhu S."/>
            <person name="Lu R."/>
            <person name="Zhang X."/>
            <person name="Li P."/>
            <person name="Qiu J."/>
            <person name="Olsen K.M."/>
            <person name="Qiu Y."/>
        </authorList>
    </citation>
    <scope>NUCLEOTIDE SEQUENCE</scope>
    <source>
        <strain evidence="4">NBL</strain>
    </source>
</reference>
<dbReference type="PANTHER" id="PTHR33142:SF28">
    <property type="entry name" value="CYCLIN-DEPENDENT PROTEIN KINASE INHIBITOR SMR13"/>
    <property type="match status" value="1"/>
</dbReference>